<dbReference type="SUPFAM" id="SSF47769">
    <property type="entry name" value="SAM/Pointed domain"/>
    <property type="match status" value="1"/>
</dbReference>
<evidence type="ECO:0000259" key="2">
    <source>
        <dbReference type="PROSITE" id="PS51433"/>
    </source>
</evidence>
<feature type="compositionally biased region" description="Polar residues" evidence="1">
    <location>
        <begin position="127"/>
        <end position="138"/>
    </location>
</feature>
<dbReference type="PROSITE" id="PS51433">
    <property type="entry name" value="PNT"/>
    <property type="match status" value="1"/>
</dbReference>
<name>A0ABQ9EGH3_TEGGR</name>
<evidence type="ECO:0000313" key="3">
    <source>
        <dbReference type="EMBL" id="KAJ8302620.1"/>
    </source>
</evidence>
<dbReference type="InterPro" id="IPR013761">
    <property type="entry name" value="SAM/pointed_sf"/>
</dbReference>
<feature type="region of interest" description="Disordered" evidence="1">
    <location>
        <begin position="332"/>
        <end position="354"/>
    </location>
</feature>
<dbReference type="Pfam" id="PF02198">
    <property type="entry name" value="SAM_PNT"/>
    <property type="match status" value="1"/>
</dbReference>
<feature type="compositionally biased region" description="Polar residues" evidence="1">
    <location>
        <begin position="19"/>
        <end position="33"/>
    </location>
</feature>
<gene>
    <name evidence="3" type="ORF">KUTeg_019016</name>
</gene>
<feature type="compositionally biased region" description="Polar residues" evidence="1">
    <location>
        <begin position="332"/>
        <end position="353"/>
    </location>
</feature>
<evidence type="ECO:0000256" key="1">
    <source>
        <dbReference type="SAM" id="MobiDB-lite"/>
    </source>
</evidence>
<feature type="region of interest" description="Disordered" evidence="1">
    <location>
        <begin position="1"/>
        <end position="33"/>
    </location>
</feature>
<evidence type="ECO:0000313" key="4">
    <source>
        <dbReference type="Proteomes" id="UP001217089"/>
    </source>
</evidence>
<dbReference type="SMART" id="SM00251">
    <property type="entry name" value="SAM_PNT"/>
    <property type="match status" value="1"/>
</dbReference>
<dbReference type="Gene3D" id="1.10.150.50">
    <property type="entry name" value="Transcription Factor, Ets-1"/>
    <property type="match status" value="1"/>
</dbReference>
<feature type="region of interest" description="Disordered" evidence="1">
    <location>
        <begin position="127"/>
        <end position="173"/>
    </location>
</feature>
<reference evidence="3 4" key="1">
    <citation type="submission" date="2022-12" db="EMBL/GenBank/DDBJ databases">
        <title>Chromosome-level genome of Tegillarca granosa.</title>
        <authorList>
            <person name="Kim J."/>
        </authorList>
    </citation>
    <scope>NUCLEOTIDE SEQUENCE [LARGE SCALE GENOMIC DNA]</scope>
    <source>
        <strain evidence="3">Teg-2019</strain>
        <tissue evidence="3">Adductor muscle</tissue>
    </source>
</reference>
<dbReference type="EMBL" id="JARBDR010000917">
    <property type="protein sequence ID" value="KAJ8302620.1"/>
    <property type="molecule type" value="Genomic_DNA"/>
</dbReference>
<dbReference type="InterPro" id="IPR003118">
    <property type="entry name" value="Pointed_dom"/>
</dbReference>
<keyword evidence="4" id="KW-1185">Reference proteome</keyword>
<dbReference type="Proteomes" id="UP001217089">
    <property type="component" value="Unassembled WGS sequence"/>
</dbReference>
<proteinExistence type="predicted"/>
<accession>A0ABQ9EGH3</accession>
<organism evidence="3 4">
    <name type="scientific">Tegillarca granosa</name>
    <name type="common">Malaysian cockle</name>
    <name type="synonym">Anadara granosa</name>
    <dbReference type="NCBI Taxonomy" id="220873"/>
    <lineage>
        <taxon>Eukaryota</taxon>
        <taxon>Metazoa</taxon>
        <taxon>Spiralia</taxon>
        <taxon>Lophotrochozoa</taxon>
        <taxon>Mollusca</taxon>
        <taxon>Bivalvia</taxon>
        <taxon>Autobranchia</taxon>
        <taxon>Pteriomorphia</taxon>
        <taxon>Arcoida</taxon>
        <taxon>Arcoidea</taxon>
        <taxon>Arcidae</taxon>
        <taxon>Tegillarca</taxon>
    </lineage>
</organism>
<feature type="compositionally biased region" description="Polar residues" evidence="1">
    <location>
        <begin position="153"/>
        <end position="163"/>
    </location>
</feature>
<comment type="caution">
    <text evidence="3">The sequence shown here is derived from an EMBL/GenBank/DDBJ whole genome shotgun (WGS) entry which is preliminary data.</text>
</comment>
<feature type="domain" description="PNT" evidence="2">
    <location>
        <begin position="371"/>
        <end position="457"/>
    </location>
</feature>
<protein>
    <recommendedName>
        <fullName evidence="2">PNT domain-containing protein</fullName>
    </recommendedName>
</protein>
<sequence>MNEEYGNNPIRDFSPAPVDNNQSSDGTTVTQDNGTAISQYEPAYSQAYQVMANIAVDNMQPCSEIPTSESELSNLNSDIQQHSNIYSEHQSHVSEPTTSVSVSNSEITSNLTDISSARLDIPSTRLNISPVNSESSQRPLELSHQGRYEHVQSDSNFSDSQNEMPHDQSDHSNVTANISPIQQEIPQTSNVSSNLLNMFSSRSAIKMEPGTFSSEQNNCSVPWNQYASGSTSMDNTGLTTMQNQYYSRSLFDPHYNTNPPQVLDQAQGYPPQERVGSAILTDQMLPRSSEIDELNPFDTSGYISAPASYQNMFQKMTTYQPGIKQATYYQQDTKPNSPSIQTYQRPASPTENRTGMEPVNFSCPRPKIQASQEPLQTAAQKKVIVPADPLNWTTSHVQQWLDWATREYELRDLDATKLMHIDGIKLCSMTKDQLIQLLGIYNADCLYGHLNYLRQGVLSSMGFSPETSSTNSSSTISTFHNSGGSFVTKTGANKGMSFLLF</sequence>